<evidence type="ECO:0000313" key="2">
    <source>
        <dbReference type="Proteomes" id="UP000027644"/>
    </source>
</evidence>
<comment type="caution">
    <text evidence="1">The sequence shown here is derived from an EMBL/GenBank/DDBJ whole genome shotgun (WGS) entry which is preliminary data.</text>
</comment>
<proteinExistence type="predicted"/>
<organism evidence="1 2">
    <name type="scientific">Snodgrassella alvi SCGC AB-598-J21</name>
    <dbReference type="NCBI Taxonomy" id="1385367"/>
    <lineage>
        <taxon>Bacteria</taxon>
        <taxon>Pseudomonadati</taxon>
        <taxon>Pseudomonadota</taxon>
        <taxon>Betaproteobacteria</taxon>
        <taxon>Neisseriales</taxon>
        <taxon>Neisseriaceae</taxon>
        <taxon>Snodgrassella</taxon>
    </lineage>
</organism>
<dbReference type="AlphaFoldDB" id="A0A074VC45"/>
<name>A0A074VC45_9NEIS</name>
<reference evidence="1 2" key="1">
    <citation type="journal article" date="2014" name="PLoS Genet.">
        <title>Hidden diversity in honey bee gut symbionts detected by single-cell genomics.</title>
        <authorList>
            <person name="Engel P."/>
            <person name="Stepanauskas R."/>
            <person name="Moran N."/>
        </authorList>
    </citation>
    <scope>NUCLEOTIDE SEQUENCE [LARGE SCALE GENOMIC DNA]</scope>
    <source>
        <strain evidence="1 2">SCGC AB-598-J21</strain>
    </source>
</reference>
<evidence type="ECO:0000313" key="1">
    <source>
        <dbReference type="EMBL" id="KEQ00045.1"/>
    </source>
</evidence>
<gene>
    <name evidence="1" type="ORF">SASC598J21_021580</name>
</gene>
<evidence type="ECO:0008006" key="3">
    <source>
        <dbReference type="Google" id="ProtNLM"/>
    </source>
</evidence>
<accession>A0A074VC45</accession>
<dbReference type="Proteomes" id="UP000027644">
    <property type="component" value="Unassembled WGS sequence"/>
</dbReference>
<dbReference type="EMBL" id="AVQL01000455">
    <property type="protein sequence ID" value="KEQ00045.1"/>
    <property type="molecule type" value="Genomic_DNA"/>
</dbReference>
<sequence length="357" mass="41778">MSQPTIILAMSSYSDFAAAIQKHLEYHNFKVIFINSTSEELKKQVDSSFYYPNLKSHLIHTARKIFLSDCSYKAYLKEQMYNQKLLANIKKLLGNSHYDYTLVIRPDLFPIEALQLLKIHTKNDFVAYQWNGIRRFPKTKPTINLFDRFYVFDSEDLHNEEYQQYRLNGISNFYFDMYQPQPVSHTGTIAYFVGLHVDSRIAAIEACANALIKNGINLDFNIKFRPSEASKAGLYSCKAIHFIPENITFDDNLKHINNADILIDIVNPVHHGLSFRTFEALYYQKKLITNNPQIKNLDFYHPDNIFIWKNADDLQKIESFLARPFISINPDIIKKYSFANWINNILNRQPFQKISVM</sequence>
<protein>
    <recommendedName>
        <fullName evidence="3">Lipopolysaccharide biosynthesis protein</fullName>
    </recommendedName>
</protein>